<evidence type="ECO:0000313" key="2">
    <source>
        <dbReference type="EMBL" id="MCY9185771.1"/>
    </source>
</evidence>
<feature type="transmembrane region" description="Helical" evidence="1">
    <location>
        <begin position="475"/>
        <end position="500"/>
    </location>
</feature>
<dbReference type="PANTHER" id="PTHR30282:SF0">
    <property type="entry name" value="P-AMINOBENZOYL-GLUTAMATE TRANSPORT PROTEIN"/>
    <property type="match status" value="1"/>
</dbReference>
<keyword evidence="1" id="KW-0472">Membrane</keyword>
<feature type="transmembrane region" description="Helical" evidence="1">
    <location>
        <begin position="266"/>
        <end position="285"/>
    </location>
</feature>
<keyword evidence="1" id="KW-1133">Transmembrane helix</keyword>
<feature type="transmembrane region" description="Helical" evidence="1">
    <location>
        <begin position="348"/>
        <end position="367"/>
    </location>
</feature>
<dbReference type="InterPro" id="IPR004697">
    <property type="entry name" value="AbgT"/>
</dbReference>
<feature type="transmembrane region" description="Helical" evidence="1">
    <location>
        <begin position="37"/>
        <end position="56"/>
    </location>
</feature>
<name>A0A9Q4HR74_9BACI</name>
<dbReference type="GO" id="GO:1902604">
    <property type="term" value="P:p-aminobenzoyl-glutamate transmembrane transport"/>
    <property type="evidence" value="ECO:0007669"/>
    <property type="project" value="InterPro"/>
</dbReference>
<evidence type="ECO:0000256" key="1">
    <source>
        <dbReference type="SAM" id="Phobius"/>
    </source>
</evidence>
<gene>
    <name evidence="2" type="ORF">MOF03_14130</name>
</gene>
<feature type="transmembrane region" description="Helical" evidence="1">
    <location>
        <begin position="219"/>
        <end position="237"/>
    </location>
</feature>
<dbReference type="Proteomes" id="UP001073053">
    <property type="component" value="Unassembled WGS sequence"/>
</dbReference>
<dbReference type="EMBL" id="JALAWA010000008">
    <property type="protein sequence ID" value="MCY9185771.1"/>
    <property type="molecule type" value="Genomic_DNA"/>
</dbReference>
<dbReference type="AlphaFoldDB" id="A0A9Q4HR74"/>
<reference evidence="2" key="1">
    <citation type="submission" date="2022-02" db="EMBL/GenBank/DDBJ databases">
        <title>Crop Bioprotection Bacillus Genome Sequencing.</title>
        <authorList>
            <person name="Dunlap C."/>
        </authorList>
    </citation>
    <scope>NUCLEOTIDE SEQUENCE</scope>
    <source>
        <strain evidence="2">EC49O2N-C10</strain>
    </source>
</reference>
<dbReference type="GO" id="GO:0015558">
    <property type="term" value="F:secondary active p-aminobenzoyl-glutamate transmembrane transporter activity"/>
    <property type="evidence" value="ECO:0007669"/>
    <property type="project" value="InterPro"/>
</dbReference>
<feature type="transmembrane region" description="Helical" evidence="1">
    <location>
        <begin position="387"/>
        <end position="407"/>
    </location>
</feature>
<feature type="transmembrane region" description="Helical" evidence="1">
    <location>
        <begin position="130"/>
        <end position="153"/>
    </location>
</feature>
<dbReference type="PANTHER" id="PTHR30282">
    <property type="entry name" value="P-AMINOBENZOYL GLUTAMATE TRANSPORTER"/>
    <property type="match status" value="1"/>
</dbReference>
<comment type="caution">
    <text evidence="2">The sequence shown here is derived from an EMBL/GenBank/DDBJ whole genome shotgun (WGS) entry which is preliminary data.</text>
</comment>
<feature type="transmembrane region" description="Helical" evidence="1">
    <location>
        <begin position="90"/>
        <end position="109"/>
    </location>
</feature>
<sequence>MAKHLPEVMTADSLQKIEHKGILKWIEKVGNKLPDPFMLFIYLSMIIIAMSVLLAGNAVTHPGDGKEVAVKSLLSTEGIHWMLTEAVNNFVQFPPLGLVLTMVLGIGLAERVGLIEAVLQKMMAHVPKAIISYSVVFVGILGNLASDAAWVIIPPVGALIFMAAGRHPLAGFAAAAAGVGSGFTANLMIAGTDALLSGITTQVAQTVDKNAQVSAVDNWFFMAASVFVLAFIGAWVTDKIVEPRLGSYRGEYKPEMAALTGKEIKALKAAGAAALLYAGVIALLVVPEGALLRDPENRSILSSPFLKGIIPIILLFFITVSVVYGIVAGRIKDQTDVPRMMGDSIKGMSGFIVLVFVISQFIAFFTWSNMGIFMAVKGADFLESIHLTGFPVLIGFSLLTCVVSLFITSGSALWALLAPVFIPMLMLLDFHPAFIQIAYRIADSATNTITPMNPYLPMLMAYYKRYKSDAGFGTVISTMIPYTVLFFLAWLLMMFIWYAFGWPIGPGVYAK</sequence>
<feature type="transmembrane region" description="Helical" evidence="1">
    <location>
        <begin position="414"/>
        <end position="439"/>
    </location>
</feature>
<protein>
    <submittedName>
        <fullName evidence="2">AbgT family transporter</fullName>
    </submittedName>
</protein>
<dbReference type="Pfam" id="PF03806">
    <property type="entry name" value="ABG_transport"/>
    <property type="match status" value="1"/>
</dbReference>
<organism evidence="2 3">
    <name type="scientific">Bacillus halotolerans</name>
    <dbReference type="NCBI Taxonomy" id="260554"/>
    <lineage>
        <taxon>Bacteria</taxon>
        <taxon>Bacillati</taxon>
        <taxon>Bacillota</taxon>
        <taxon>Bacilli</taxon>
        <taxon>Bacillales</taxon>
        <taxon>Bacillaceae</taxon>
        <taxon>Bacillus</taxon>
    </lineage>
</organism>
<proteinExistence type="predicted"/>
<feature type="transmembrane region" description="Helical" evidence="1">
    <location>
        <begin position="305"/>
        <end position="327"/>
    </location>
</feature>
<accession>A0A9Q4HR74</accession>
<evidence type="ECO:0000313" key="3">
    <source>
        <dbReference type="Proteomes" id="UP001073053"/>
    </source>
</evidence>
<dbReference type="RefSeq" id="WP_268496265.1">
    <property type="nucleotide sequence ID" value="NZ_JALAVZ010000001.1"/>
</dbReference>
<keyword evidence="1" id="KW-0812">Transmembrane</keyword>